<dbReference type="PANTHER" id="PTHR30015:SF6">
    <property type="entry name" value="SLL1429 PROTEIN"/>
    <property type="match status" value="1"/>
</dbReference>
<proteinExistence type="predicted"/>
<keyword evidence="3" id="KW-1185">Reference proteome</keyword>
<keyword evidence="2" id="KW-0255">Endonuclease</keyword>
<dbReference type="Pfam" id="PF04471">
    <property type="entry name" value="Mrr_cat"/>
    <property type="match status" value="1"/>
</dbReference>
<keyword evidence="2" id="KW-0540">Nuclease</keyword>
<dbReference type="InterPro" id="IPR011335">
    <property type="entry name" value="Restrct_endonuc-II-like"/>
</dbReference>
<evidence type="ECO:0000313" key="3">
    <source>
        <dbReference type="Proteomes" id="UP001229209"/>
    </source>
</evidence>
<dbReference type="Proteomes" id="UP001229209">
    <property type="component" value="Unassembled WGS sequence"/>
</dbReference>
<reference evidence="2 3" key="1">
    <citation type="submission" date="2023-07" db="EMBL/GenBank/DDBJ databases">
        <title>Genomic Encyclopedia of Type Strains, Phase IV (KMG-IV): sequencing the most valuable type-strain genomes for metagenomic binning, comparative biology and taxonomic classification.</title>
        <authorList>
            <person name="Goeker M."/>
        </authorList>
    </citation>
    <scope>NUCLEOTIDE SEQUENCE [LARGE SCALE GENOMIC DNA]</scope>
    <source>
        <strain evidence="2 3">DSM 25924</strain>
    </source>
</reference>
<dbReference type="EMBL" id="JAURUO010000017">
    <property type="protein sequence ID" value="MDP9729569.1"/>
    <property type="molecule type" value="Genomic_DNA"/>
</dbReference>
<evidence type="ECO:0000313" key="2">
    <source>
        <dbReference type="EMBL" id="MDP9729569.1"/>
    </source>
</evidence>
<dbReference type="InterPro" id="IPR011856">
    <property type="entry name" value="tRNA_endonuc-like_dom_sf"/>
</dbReference>
<organism evidence="2 3">
    <name type="scientific">Alicyclobacillus tolerans</name>
    <dbReference type="NCBI Taxonomy" id="90970"/>
    <lineage>
        <taxon>Bacteria</taxon>
        <taxon>Bacillati</taxon>
        <taxon>Bacillota</taxon>
        <taxon>Bacilli</taxon>
        <taxon>Bacillales</taxon>
        <taxon>Alicyclobacillaceae</taxon>
        <taxon>Alicyclobacillus</taxon>
    </lineage>
</organism>
<dbReference type="RefSeq" id="WP_203114189.1">
    <property type="nucleotide sequence ID" value="NZ_JAURUO010000017.1"/>
</dbReference>
<dbReference type="GO" id="GO:0004519">
    <property type="term" value="F:endonuclease activity"/>
    <property type="evidence" value="ECO:0007669"/>
    <property type="project" value="UniProtKB-KW"/>
</dbReference>
<evidence type="ECO:0000259" key="1">
    <source>
        <dbReference type="Pfam" id="PF04471"/>
    </source>
</evidence>
<protein>
    <submittedName>
        <fullName evidence="2">HJR/Mrr/RecB family endonuclease</fullName>
    </submittedName>
</protein>
<dbReference type="SUPFAM" id="SSF52980">
    <property type="entry name" value="Restriction endonuclease-like"/>
    <property type="match status" value="1"/>
</dbReference>
<sequence>MPFVIGTVRARRFILREQQQRRSVSMQTVDRMDGVAFERFIGRALVNRGWKVAYTKTSGDFGADLVAERGRERWVFQCKRYTHAVGVEAVQQVYAAMTYYQASHAVVVTNHRFTEAAKVLAESTGVELWARDVVETFLTPPPVSSRKTAWQL</sequence>
<dbReference type="InterPro" id="IPR007560">
    <property type="entry name" value="Restrct_endonuc_IV_Mrr"/>
</dbReference>
<keyword evidence="2" id="KW-0378">Hydrolase</keyword>
<dbReference type="InterPro" id="IPR052906">
    <property type="entry name" value="Type_IV_Methyl-Rstrct_Enzyme"/>
</dbReference>
<dbReference type="Gene3D" id="3.40.1350.10">
    <property type="match status" value="1"/>
</dbReference>
<accession>A0ABT9LZ76</accession>
<name>A0ABT9LZ76_9BACL</name>
<gene>
    <name evidence="2" type="ORF">J2S04_002543</name>
</gene>
<comment type="caution">
    <text evidence="2">The sequence shown here is derived from an EMBL/GenBank/DDBJ whole genome shotgun (WGS) entry which is preliminary data.</text>
</comment>
<feature type="domain" description="Restriction endonuclease type IV Mrr" evidence="1">
    <location>
        <begin position="30"/>
        <end position="132"/>
    </location>
</feature>
<dbReference type="PANTHER" id="PTHR30015">
    <property type="entry name" value="MRR RESTRICTION SYSTEM PROTEIN"/>
    <property type="match status" value="1"/>
</dbReference>